<organism evidence="2 3">
    <name type="scientific">Armillaria gallica</name>
    <name type="common">Bulbous honey fungus</name>
    <name type="synonym">Armillaria bulbosa</name>
    <dbReference type="NCBI Taxonomy" id="47427"/>
    <lineage>
        <taxon>Eukaryota</taxon>
        <taxon>Fungi</taxon>
        <taxon>Dikarya</taxon>
        <taxon>Basidiomycota</taxon>
        <taxon>Agaricomycotina</taxon>
        <taxon>Agaricomycetes</taxon>
        <taxon>Agaricomycetidae</taxon>
        <taxon>Agaricales</taxon>
        <taxon>Marasmiineae</taxon>
        <taxon>Physalacriaceae</taxon>
        <taxon>Armillaria</taxon>
    </lineage>
</organism>
<name>A0A2H3ENF2_ARMGA</name>
<evidence type="ECO:0000313" key="2">
    <source>
        <dbReference type="EMBL" id="PBL04079.1"/>
    </source>
</evidence>
<protein>
    <submittedName>
        <fullName evidence="2">Uncharacterized protein</fullName>
    </submittedName>
</protein>
<gene>
    <name evidence="2" type="ORF">ARMGADRAFT_42226</name>
</gene>
<dbReference type="InParanoid" id="A0A2H3ENF2"/>
<evidence type="ECO:0000313" key="3">
    <source>
        <dbReference type="Proteomes" id="UP000217790"/>
    </source>
</evidence>
<sequence length="177" mass="20014">MASQIKGSKSPLSSIVIYRSQKLVDESRKYQPNREAMQHSHLSTSSESTRERQICPQPPSQLPLRHYLSDVPQQTMLDTSPRPTPHSLFTTGKSWQDTTLLPSAVGAFFADASEARNLIAWHVFHGQRWSRSELVEGRMRRAENDVSTTPLHLLPLLDWSLSLAAHQIHCHLAPRTS</sequence>
<evidence type="ECO:0000256" key="1">
    <source>
        <dbReference type="SAM" id="MobiDB-lite"/>
    </source>
</evidence>
<accession>A0A2H3ENF2</accession>
<proteinExistence type="predicted"/>
<feature type="region of interest" description="Disordered" evidence="1">
    <location>
        <begin position="29"/>
        <end position="63"/>
    </location>
</feature>
<dbReference type="AlphaFoldDB" id="A0A2H3ENF2"/>
<dbReference type="EMBL" id="KZ293644">
    <property type="protein sequence ID" value="PBL04079.1"/>
    <property type="molecule type" value="Genomic_DNA"/>
</dbReference>
<reference evidence="3" key="1">
    <citation type="journal article" date="2017" name="Nat. Ecol. Evol.">
        <title>Genome expansion and lineage-specific genetic innovations in the forest pathogenic fungi Armillaria.</title>
        <authorList>
            <person name="Sipos G."/>
            <person name="Prasanna A.N."/>
            <person name="Walter M.C."/>
            <person name="O'Connor E."/>
            <person name="Balint B."/>
            <person name="Krizsan K."/>
            <person name="Kiss B."/>
            <person name="Hess J."/>
            <person name="Varga T."/>
            <person name="Slot J."/>
            <person name="Riley R."/>
            <person name="Boka B."/>
            <person name="Rigling D."/>
            <person name="Barry K."/>
            <person name="Lee J."/>
            <person name="Mihaltcheva S."/>
            <person name="LaButti K."/>
            <person name="Lipzen A."/>
            <person name="Waldron R."/>
            <person name="Moloney N.M."/>
            <person name="Sperisen C."/>
            <person name="Kredics L."/>
            <person name="Vagvoelgyi C."/>
            <person name="Patrignani A."/>
            <person name="Fitzpatrick D."/>
            <person name="Nagy I."/>
            <person name="Doyle S."/>
            <person name="Anderson J.B."/>
            <person name="Grigoriev I.V."/>
            <person name="Gueldener U."/>
            <person name="Muensterkoetter M."/>
            <person name="Nagy L.G."/>
        </authorList>
    </citation>
    <scope>NUCLEOTIDE SEQUENCE [LARGE SCALE GENOMIC DNA]</scope>
    <source>
        <strain evidence="3">Ar21-2</strain>
    </source>
</reference>
<dbReference type="Proteomes" id="UP000217790">
    <property type="component" value="Unassembled WGS sequence"/>
</dbReference>
<keyword evidence="3" id="KW-1185">Reference proteome</keyword>